<dbReference type="AlphaFoldDB" id="A0A146GC08"/>
<keyword evidence="4" id="KW-1185">Reference proteome</keyword>
<dbReference type="Proteomes" id="UP000076023">
    <property type="component" value="Unassembled WGS sequence"/>
</dbReference>
<dbReference type="Pfam" id="PF00849">
    <property type="entry name" value="PseudoU_synth_2"/>
    <property type="match status" value="1"/>
</dbReference>
<comment type="similarity">
    <text evidence="1">Belongs to the pseudouridine synthase RluA family.</text>
</comment>
<evidence type="ECO:0000313" key="4">
    <source>
        <dbReference type="Proteomes" id="UP000076023"/>
    </source>
</evidence>
<dbReference type="PANTHER" id="PTHR21600">
    <property type="entry name" value="MITOCHONDRIAL RNA PSEUDOURIDINE SYNTHASE"/>
    <property type="match status" value="1"/>
</dbReference>
<evidence type="ECO:0000256" key="1">
    <source>
        <dbReference type="ARBA" id="ARBA00010876"/>
    </source>
</evidence>
<comment type="caution">
    <text evidence="3">The sequence shown here is derived from an EMBL/GenBank/DDBJ whole genome shotgun (WGS) entry which is preliminary data.</text>
</comment>
<sequence>MQNQADFHILGETADYLAVDKPAGLLVHPSKPGGPRTLWDGLRDLLGYELATGGQISIINRLDRETSGVVIVAKSAEAARTAGIAMQRREMKKRYLALVFGWPDWEEITIDTPICRRGEVEDSIVWLERMVHPSGQPAVTRFRVLDRHSRNDEPFALLEAEPLTGRTHQIRVHAASLGFPIVGDKLYARGRDKYLRFIDEGWTEALAADLWLPRHALHCTRMIFGDNVWDAPLPGDLAVLTR</sequence>
<protein>
    <submittedName>
        <fullName evidence="3">23S rRNA pseudouridine1911/1915/1917 synthase</fullName>
    </submittedName>
</protein>
<dbReference type="GO" id="GO:0140098">
    <property type="term" value="F:catalytic activity, acting on RNA"/>
    <property type="evidence" value="ECO:0007669"/>
    <property type="project" value="UniProtKB-ARBA"/>
</dbReference>
<dbReference type="Gene3D" id="3.30.2350.10">
    <property type="entry name" value="Pseudouridine synthase"/>
    <property type="match status" value="1"/>
</dbReference>
<accession>A0A146GC08</accession>
<dbReference type="InParanoid" id="A0A146GC08"/>
<dbReference type="SUPFAM" id="SSF55120">
    <property type="entry name" value="Pseudouridine synthase"/>
    <property type="match status" value="1"/>
</dbReference>
<dbReference type="PANTHER" id="PTHR21600:SF87">
    <property type="entry name" value="RNA PSEUDOURIDYLATE SYNTHASE DOMAIN-CONTAINING PROTEIN 1"/>
    <property type="match status" value="1"/>
</dbReference>
<dbReference type="RefSeq" id="WP_075081445.1">
    <property type="nucleotide sequence ID" value="NZ_BDCO01000003.1"/>
</dbReference>
<evidence type="ECO:0000313" key="3">
    <source>
        <dbReference type="EMBL" id="GAT35149.1"/>
    </source>
</evidence>
<dbReference type="InterPro" id="IPR020103">
    <property type="entry name" value="PsdUridine_synth_cat_dom_sf"/>
</dbReference>
<dbReference type="InterPro" id="IPR006224">
    <property type="entry name" value="PsdUridine_synth_RluA-like_CS"/>
</dbReference>
<dbReference type="CDD" id="cd02869">
    <property type="entry name" value="PseudoU_synth_RluA_like"/>
    <property type="match status" value="1"/>
</dbReference>
<feature type="domain" description="Pseudouridine synthase RsuA/RluA-like" evidence="2">
    <location>
        <begin position="15"/>
        <end position="176"/>
    </location>
</feature>
<proteinExistence type="inferred from homology"/>
<dbReference type="InterPro" id="IPR050188">
    <property type="entry name" value="RluA_PseudoU_synthase"/>
</dbReference>
<dbReference type="STRING" id="690879.TSACC_3213"/>
<dbReference type="InterPro" id="IPR006145">
    <property type="entry name" value="PsdUridine_synth_RsuA/RluA"/>
</dbReference>
<dbReference type="OrthoDB" id="9807829at2"/>
<dbReference type="PROSITE" id="PS01129">
    <property type="entry name" value="PSI_RLU"/>
    <property type="match status" value="1"/>
</dbReference>
<dbReference type="GO" id="GO:0003723">
    <property type="term" value="F:RNA binding"/>
    <property type="evidence" value="ECO:0007669"/>
    <property type="project" value="InterPro"/>
</dbReference>
<organism evidence="3 4">
    <name type="scientific">Terrimicrobium sacchariphilum</name>
    <dbReference type="NCBI Taxonomy" id="690879"/>
    <lineage>
        <taxon>Bacteria</taxon>
        <taxon>Pseudomonadati</taxon>
        <taxon>Verrucomicrobiota</taxon>
        <taxon>Terrimicrobiia</taxon>
        <taxon>Terrimicrobiales</taxon>
        <taxon>Terrimicrobiaceae</taxon>
        <taxon>Terrimicrobium</taxon>
    </lineage>
</organism>
<dbReference type="GO" id="GO:0009982">
    <property type="term" value="F:pseudouridine synthase activity"/>
    <property type="evidence" value="ECO:0007669"/>
    <property type="project" value="InterPro"/>
</dbReference>
<reference evidence="4" key="1">
    <citation type="journal article" date="2017" name="Genome Announc.">
        <title>Draft Genome Sequence of Terrimicrobium sacchariphilum NM-5T, a Facultative Anaerobic Soil Bacterium of the Class Spartobacteria.</title>
        <authorList>
            <person name="Qiu Y.L."/>
            <person name="Tourlousse D.M."/>
            <person name="Matsuura N."/>
            <person name="Ohashi A."/>
            <person name="Sekiguchi Y."/>
        </authorList>
    </citation>
    <scope>NUCLEOTIDE SEQUENCE [LARGE SCALE GENOMIC DNA]</scope>
    <source>
        <strain evidence="4">NM-5</strain>
    </source>
</reference>
<name>A0A146GC08_TERSA</name>
<gene>
    <name evidence="3" type="ORF">TSACC_3213</name>
</gene>
<dbReference type="GO" id="GO:0000455">
    <property type="term" value="P:enzyme-directed rRNA pseudouridine synthesis"/>
    <property type="evidence" value="ECO:0007669"/>
    <property type="project" value="TreeGrafter"/>
</dbReference>
<dbReference type="EMBL" id="BDCO01000003">
    <property type="protein sequence ID" value="GAT35149.1"/>
    <property type="molecule type" value="Genomic_DNA"/>
</dbReference>
<evidence type="ECO:0000259" key="2">
    <source>
        <dbReference type="Pfam" id="PF00849"/>
    </source>
</evidence>